<feature type="transmembrane region" description="Helical" evidence="3">
    <location>
        <begin position="66"/>
        <end position="85"/>
    </location>
</feature>
<keyword evidence="3" id="KW-0812">Transmembrane</keyword>
<dbReference type="GO" id="GO:0004722">
    <property type="term" value="F:protein serine/threonine phosphatase activity"/>
    <property type="evidence" value="ECO:0007669"/>
    <property type="project" value="UniProtKB-EC"/>
</dbReference>
<keyword evidence="3" id="KW-1133">Transmembrane helix</keyword>
<dbReference type="EC" id="3.1.3.16" evidence="5"/>
<organism evidence="5 6">
    <name type="scientific">Streptomyces carpinensis</name>
    <dbReference type="NCBI Taxonomy" id="66369"/>
    <lineage>
        <taxon>Bacteria</taxon>
        <taxon>Bacillati</taxon>
        <taxon>Actinomycetota</taxon>
        <taxon>Actinomycetes</taxon>
        <taxon>Kitasatosporales</taxon>
        <taxon>Streptomycetaceae</taxon>
        <taxon>Streptomyces</taxon>
    </lineage>
</organism>
<comment type="caution">
    <text evidence="5">The sequence shown here is derived from an EMBL/GenBank/DDBJ whole genome shotgun (WGS) entry which is preliminary data.</text>
</comment>
<dbReference type="SMART" id="SM00331">
    <property type="entry name" value="PP2C_SIG"/>
    <property type="match status" value="1"/>
</dbReference>
<feature type="transmembrane region" description="Helical" evidence="3">
    <location>
        <begin position="20"/>
        <end position="36"/>
    </location>
</feature>
<dbReference type="Gene3D" id="3.60.40.10">
    <property type="entry name" value="PPM-type phosphatase domain"/>
    <property type="match status" value="1"/>
</dbReference>
<evidence type="ECO:0000256" key="3">
    <source>
        <dbReference type="SAM" id="Phobius"/>
    </source>
</evidence>
<dbReference type="InterPro" id="IPR052016">
    <property type="entry name" value="Bact_Sigma-Reg"/>
</dbReference>
<feature type="domain" description="PPM-type phosphatase" evidence="4">
    <location>
        <begin position="144"/>
        <end position="365"/>
    </location>
</feature>
<dbReference type="InterPro" id="IPR001932">
    <property type="entry name" value="PPM-type_phosphatase-like_dom"/>
</dbReference>
<accession>A0ABV1W695</accession>
<dbReference type="EMBL" id="JBEPCU010000418">
    <property type="protein sequence ID" value="MER6979710.1"/>
    <property type="molecule type" value="Genomic_DNA"/>
</dbReference>
<dbReference type="Pfam" id="PF07228">
    <property type="entry name" value="SpoIIE"/>
    <property type="match status" value="1"/>
</dbReference>
<evidence type="ECO:0000313" key="6">
    <source>
        <dbReference type="Proteomes" id="UP001458415"/>
    </source>
</evidence>
<reference evidence="5 6" key="1">
    <citation type="submission" date="2024-06" db="EMBL/GenBank/DDBJ databases">
        <title>The Natural Products Discovery Center: Release of the First 8490 Sequenced Strains for Exploring Actinobacteria Biosynthetic Diversity.</title>
        <authorList>
            <person name="Kalkreuter E."/>
            <person name="Kautsar S.A."/>
            <person name="Yang D."/>
            <person name="Bader C.D."/>
            <person name="Teijaro C.N."/>
            <person name="Fluegel L."/>
            <person name="Davis C.M."/>
            <person name="Simpson J.R."/>
            <person name="Lauterbach L."/>
            <person name="Steele A.D."/>
            <person name="Gui C."/>
            <person name="Meng S."/>
            <person name="Li G."/>
            <person name="Viehrig K."/>
            <person name="Ye F."/>
            <person name="Su P."/>
            <person name="Kiefer A.F."/>
            <person name="Nichols A."/>
            <person name="Cepeda A.J."/>
            <person name="Yan W."/>
            <person name="Fan B."/>
            <person name="Jiang Y."/>
            <person name="Adhikari A."/>
            <person name="Zheng C.-J."/>
            <person name="Schuster L."/>
            <person name="Cowan T.M."/>
            <person name="Smanski M.J."/>
            <person name="Chevrette M.G."/>
            <person name="De Carvalho L.P.S."/>
            <person name="Shen B."/>
        </authorList>
    </citation>
    <scope>NUCLEOTIDE SEQUENCE [LARGE SCALE GENOMIC DNA]</scope>
    <source>
        <strain evidence="5 6">NPDC000634</strain>
    </source>
</reference>
<dbReference type="InterPro" id="IPR036457">
    <property type="entry name" value="PPM-type-like_dom_sf"/>
</dbReference>
<protein>
    <submittedName>
        <fullName evidence="5">PP2C family protein-serine/threonine phosphatase</fullName>
        <ecNumber evidence="5">3.1.3.16</ecNumber>
    </submittedName>
</protein>
<name>A0ABV1W695_9ACTN</name>
<dbReference type="RefSeq" id="WP_086722354.1">
    <property type="nucleotide sequence ID" value="NZ_MUBM01000004.1"/>
</dbReference>
<proteinExistence type="predicted"/>
<feature type="transmembrane region" description="Helical" evidence="3">
    <location>
        <begin position="42"/>
        <end position="59"/>
    </location>
</feature>
<evidence type="ECO:0000313" key="5">
    <source>
        <dbReference type="EMBL" id="MER6979710.1"/>
    </source>
</evidence>
<keyword evidence="6" id="KW-1185">Reference proteome</keyword>
<sequence>MHLEQRSAFTWQRRHASRALVLLPIGLIITITVVDIQTPETVHLGPLLVVAPAITVAFGGAWLTGLIGALAVAAQVVIAVFHGGLTTPNHICQITGLAILSILAVIVCLVRDRRRAELAQVRSVSEAAQRALLRPLPRRLGSLHLSCMYLAAAKEACIGGDLYAVARTGDRTRVLIGDVRGKGLAAVGEAAALMGAFQEAAHQHDTLPALAGALDRSASRYSAQFLGSDDEAEEHFITALLLDIPDHGSVARLTCCGHPPPLLISQGKVTSVPSSPAPPLGLCGLAQDIRTSHTFSFDAGDTLLLHTDGLVEARDSSGTFYPLEERLGLWTKCHPDTLIEYVQRDLLAHTGGALPDDAAILAVRRTGMTHAGHLGGELVGSDGRPMADLNRHEHGMV</sequence>
<feature type="transmembrane region" description="Helical" evidence="3">
    <location>
        <begin position="91"/>
        <end position="110"/>
    </location>
</feature>
<dbReference type="Proteomes" id="UP001458415">
    <property type="component" value="Unassembled WGS sequence"/>
</dbReference>
<keyword evidence="1 5" id="KW-0378">Hydrolase</keyword>
<gene>
    <name evidence="5" type="ORF">ABT317_22720</name>
</gene>
<evidence type="ECO:0000256" key="1">
    <source>
        <dbReference type="ARBA" id="ARBA00022801"/>
    </source>
</evidence>
<keyword evidence="3" id="KW-0472">Membrane</keyword>
<feature type="region of interest" description="Disordered" evidence="2">
    <location>
        <begin position="374"/>
        <end position="397"/>
    </location>
</feature>
<dbReference type="PANTHER" id="PTHR43156:SF2">
    <property type="entry name" value="STAGE II SPORULATION PROTEIN E"/>
    <property type="match status" value="1"/>
</dbReference>
<evidence type="ECO:0000259" key="4">
    <source>
        <dbReference type="SMART" id="SM00331"/>
    </source>
</evidence>
<evidence type="ECO:0000256" key="2">
    <source>
        <dbReference type="SAM" id="MobiDB-lite"/>
    </source>
</evidence>
<dbReference type="PANTHER" id="PTHR43156">
    <property type="entry name" value="STAGE II SPORULATION PROTEIN E-RELATED"/>
    <property type="match status" value="1"/>
</dbReference>